<evidence type="ECO:0000313" key="2">
    <source>
        <dbReference type="Proteomes" id="UP000789405"/>
    </source>
</evidence>
<dbReference type="AlphaFoldDB" id="A0A9N9BPX2"/>
<sequence length="88" mass="9976">MNVEDVNVSNVSDQGGRNAEIIENNDVLACDCVKIGKNDVQKLLRSEKYALNVGPTNGKKKERFGNYQERKERIEHSRVKAAIKILIY</sequence>
<proteinExistence type="predicted"/>
<reference evidence="1" key="1">
    <citation type="submission" date="2021-06" db="EMBL/GenBank/DDBJ databases">
        <authorList>
            <person name="Kallberg Y."/>
            <person name="Tangrot J."/>
            <person name="Rosling A."/>
        </authorList>
    </citation>
    <scope>NUCLEOTIDE SEQUENCE</scope>
    <source>
        <strain evidence="1">MA453B</strain>
    </source>
</reference>
<gene>
    <name evidence="1" type="ORF">DERYTH_LOCUS6219</name>
</gene>
<accession>A0A9N9BPX2</accession>
<organism evidence="1 2">
    <name type="scientific">Dentiscutata erythropus</name>
    <dbReference type="NCBI Taxonomy" id="1348616"/>
    <lineage>
        <taxon>Eukaryota</taxon>
        <taxon>Fungi</taxon>
        <taxon>Fungi incertae sedis</taxon>
        <taxon>Mucoromycota</taxon>
        <taxon>Glomeromycotina</taxon>
        <taxon>Glomeromycetes</taxon>
        <taxon>Diversisporales</taxon>
        <taxon>Gigasporaceae</taxon>
        <taxon>Dentiscutata</taxon>
    </lineage>
</organism>
<evidence type="ECO:0000313" key="1">
    <source>
        <dbReference type="EMBL" id="CAG8571232.1"/>
    </source>
</evidence>
<comment type="caution">
    <text evidence="1">The sequence shown here is derived from an EMBL/GenBank/DDBJ whole genome shotgun (WGS) entry which is preliminary data.</text>
</comment>
<protein>
    <submittedName>
        <fullName evidence="1">9610_t:CDS:1</fullName>
    </submittedName>
</protein>
<keyword evidence="2" id="KW-1185">Reference proteome</keyword>
<dbReference type="EMBL" id="CAJVPY010002758">
    <property type="protein sequence ID" value="CAG8571232.1"/>
    <property type="molecule type" value="Genomic_DNA"/>
</dbReference>
<name>A0A9N9BPX2_9GLOM</name>
<dbReference type="Proteomes" id="UP000789405">
    <property type="component" value="Unassembled WGS sequence"/>
</dbReference>